<dbReference type="OrthoDB" id="2999415at2759"/>
<proteinExistence type="predicted"/>
<organism evidence="1 2">
    <name type="scientific">Gymnopilus junonius</name>
    <name type="common">Spectacular rustgill mushroom</name>
    <name type="synonym">Gymnopilus spectabilis subsp. junonius</name>
    <dbReference type="NCBI Taxonomy" id="109634"/>
    <lineage>
        <taxon>Eukaryota</taxon>
        <taxon>Fungi</taxon>
        <taxon>Dikarya</taxon>
        <taxon>Basidiomycota</taxon>
        <taxon>Agaricomycotina</taxon>
        <taxon>Agaricomycetes</taxon>
        <taxon>Agaricomycetidae</taxon>
        <taxon>Agaricales</taxon>
        <taxon>Agaricineae</taxon>
        <taxon>Hymenogastraceae</taxon>
        <taxon>Gymnopilus</taxon>
    </lineage>
</organism>
<keyword evidence="2" id="KW-1185">Reference proteome</keyword>
<gene>
    <name evidence="1" type="ORF">CPB84DRAFT_1035813</name>
</gene>
<sequence length="302" mass="34240">MSALQSGWAPRRDLALPNELLYKVILLVISDSVHAICVSAEDTTWETNVLDTLVRFLLSSRRSRARLQPGHLIFLRVSRKTTRLIAYCAQNLRLPTPTRNEAQASLGMGRRVLRDNSLLNLFLSIWLCSISELYVLRRNSNRSPREVFESTHKVILSALGQSEALCDRVSPVEMSFRLKTSIEQEFELARHGLTLVQSFHELQEHANAMAILRPLSETDGTGPLAGLRSMIHNSLSKIEAAHEKYASAFSGKFLETELRMHELPGVQTALRSIYVLQYDEDEYDLQLRVQKIVDLWKGNALS</sequence>
<comment type="caution">
    <text evidence="1">The sequence shown here is derived from an EMBL/GenBank/DDBJ whole genome shotgun (WGS) entry which is preliminary data.</text>
</comment>
<dbReference type="EMBL" id="JADNYJ010000047">
    <property type="protein sequence ID" value="KAF8900497.1"/>
    <property type="molecule type" value="Genomic_DNA"/>
</dbReference>
<evidence type="ECO:0000313" key="2">
    <source>
        <dbReference type="Proteomes" id="UP000724874"/>
    </source>
</evidence>
<dbReference type="AlphaFoldDB" id="A0A9P5NKP5"/>
<name>A0A9P5NKP5_GYMJU</name>
<evidence type="ECO:0000313" key="1">
    <source>
        <dbReference type="EMBL" id="KAF8900497.1"/>
    </source>
</evidence>
<protein>
    <submittedName>
        <fullName evidence="1">Uncharacterized protein</fullName>
    </submittedName>
</protein>
<accession>A0A9P5NKP5</accession>
<dbReference type="Proteomes" id="UP000724874">
    <property type="component" value="Unassembled WGS sequence"/>
</dbReference>
<reference evidence="1" key="1">
    <citation type="submission" date="2020-11" db="EMBL/GenBank/DDBJ databases">
        <authorList>
            <consortium name="DOE Joint Genome Institute"/>
            <person name="Ahrendt S."/>
            <person name="Riley R."/>
            <person name="Andreopoulos W."/>
            <person name="LaButti K."/>
            <person name="Pangilinan J."/>
            <person name="Ruiz-duenas F.J."/>
            <person name="Barrasa J.M."/>
            <person name="Sanchez-Garcia M."/>
            <person name="Camarero S."/>
            <person name="Miyauchi S."/>
            <person name="Serrano A."/>
            <person name="Linde D."/>
            <person name="Babiker R."/>
            <person name="Drula E."/>
            <person name="Ayuso-Fernandez I."/>
            <person name="Pacheco R."/>
            <person name="Padilla G."/>
            <person name="Ferreira P."/>
            <person name="Barriuso J."/>
            <person name="Kellner H."/>
            <person name="Castanera R."/>
            <person name="Alfaro M."/>
            <person name="Ramirez L."/>
            <person name="Pisabarro A.G."/>
            <person name="Kuo A."/>
            <person name="Tritt A."/>
            <person name="Lipzen A."/>
            <person name="He G."/>
            <person name="Yan M."/>
            <person name="Ng V."/>
            <person name="Cullen D."/>
            <person name="Martin F."/>
            <person name="Rosso M.-N."/>
            <person name="Henrissat B."/>
            <person name="Hibbett D."/>
            <person name="Martinez A.T."/>
            <person name="Grigoriev I.V."/>
        </authorList>
    </citation>
    <scope>NUCLEOTIDE SEQUENCE</scope>
    <source>
        <strain evidence="1">AH 44721</strain>
    </source>
</reference>